<evidence type="ECO:0000313" key="16">
    <source>
        <dbReference type="EMBL" id="ALI30524.1"/>
    </source>
</evidence>
<keyword evidence="4" id="KW-1003">Cell membrane</keyword>
<dbReference type="Pfam" id="PF12166">
    <property type="entry name" value="Piezo_cap"/>
    <property type="match status" value="1"/>
</dbReference>
<dbReference type="eggNOG" id="KOG1893">
    <property type="taxonomic scope" value="Eukaryota"/>
</dbReference>
<dbReference type="PaxDb" id="7227-FBpp0291430"/>
<keyword evidence="3" id="KW-0813">Transport</keyword>
<dbReference type="InterPro" id="IPR027272">
    <property type="entry name" value="Piezo"/>
</dbReference>
<evidence type="ECO:0000313" key="17">
    <source>
        <dbReference type="FlyBase" id="FBgn0267430"/>
    </source>
</evidence>
<feature type="domain" description="Piezo THU9 and anchor" evidence="15">
    <location>
        <begin position="1746"/>
        <end position="1984"/>
    </location>
</feature>
<evidence type="ECO:0000259" key="13">
    <source>
        <dbReference type="Pfam" id="PF23188"/>
    </source>
</evidence>
<evidence type="ECO:0000259" key="14">
    <source>
        <dbReference type="Pfam" id="PF24871"/>
    </source>
</evidence>
<dbReference type="GO" id="GO:0007638">
    <property type="term" value="P:mechanosensory behavior"/>
    <property type="evidence" value="ECO:0000250"/>
    <property type="project" value="FlyBase"/>
</dbReference>
<dbReference type="Pfam" id="PF23188">
    <property type="entry name" value="THU_Piezo1"/>
    <property type="match status" value="1"/>
</dbReference>
<name>A0A126GUQ2_DROME</name>
<dbReference type="InterPro" id="IPR056768">
    <property type="entry name" value="THU_Piezo"/>
</dbReference>
<feature type="domain" description="Piezo non-specific cation channel cap" evidence="11">
    <location>
        <begin position="2021"/>
        <end position="2307"/>
    </location>
</feature>
<dbReference type="OrthoDB" id="303066at2759"/>
<feature type="transmembrane region" description="Helical" evidence="10">
    <location>
        <begin position="361"/>
        <end position="383"/>
    </location>
</feature>
<keyword evidence="5 10" id="KW-0812">Transmembrane</keyword>
<feature type="transmembrane region" description="Helical" evidence="10">
    <location>
        <begin position="1069"/>
        <end position="1087"/>
    </location>
</feature>
<organism evidence="16 18">
    <name type="scientific">Drosophila melanogaster</name>
    <name type="common">Fruit fly</name>
    <dbReference type="NCBI Taxonomy" id="7227"/>
    <lineage>
        <taxon>Eukaryota</taxon>
        <taxon>Metazoa</taxon>
        <taxon>Ecdysozoa</taxon>
        <taxon>Arthropoda</taxon>
        <taxon>Hexapoda</taxon>
        <taxon>Insecta</taxon>
        <taxon>Pterygota</taxon>
        <taxon>Neoptera</taxon>
        <taxon>Endopterygota</taxon>
        <taxon>Diptera</taxon>
        <taxon>Brachycera</taxon>
        <taxon>Muscomorpha</taxon>
        <taxon>Ephydroidea</taxon>
        <taxon>Drosophilidae</taxon>
        <taxon>Drosophila</taxon>
        <taxon>Sophophora</taxon>
    </lineage>
</organism>
<feature type="transmembrane region" description="Helical" evidence="10">
    <location>
        <begin position="170"/>
        <end position="195"/>
    </location>
</feature>
<dbReference type="InterPro" id="IPR056769">
    <property type="entry name" value="Piezo_TM1-24"/>
</dbReference>
<dbReference type="RefSeq" id="NP_001303493.1">
    <property type="nucleotide sequence ID" value="NM_001316564.1"/>
</dbReference>
<keyword evidence="6 10" id="KW-1133">Transmembrane helix</keyword>
<reference evidence="16 18" key="10">
    <citation type="journal article" date="2015" name="G3 (Bethesda)">
        <title>Gene Model Annotations for Drosophila melanogaster: The Rule-Benders.</title>
        <authorList>
            <consortium name="FlyBase Consortium"/>
            <person name="Crosby M.A."/>
            <person name="Gramates L.S."/>
            <person name="Dos Santos G."/>
            <person name="Matthews B.B."/>
            <person name="St Pierre S.E."/>
            <person name="Zhou P."/>
            <person name="Schroeder A.J."/>
            <person name="Falls K."/>
            <person name="Emmert D.B."/>
            <person name="Russo S.M."/>
            <person name="Gelbart W.M."/>
            <person name="null"/>
        </authorList>
    </citation>
    <scope>NUCLEOTIDE SEQUENCE [LARGE SCALE GENOMIC DNA]</scope>
    <source>
        <strain evidence="18">Berkeley</strain>
    </source>
</reference>
<dbReference type="STRING" id="7227.FBpp0401450"/>
<feature type="transmembrane region" description="Helical" evidence="10">
    <location>
        <begin position="927"/>
        <end position="945"/>
    </location>
</feature>
<evidence type="ECO:0000256" key="8">
    <source>
        <dbReference type="ARBA" id="ARBA00023136"/>
    </source>
</evidence>
<feature type="transmembrane region" description="Helical" evidence="10">
    <location>
        <begin position="748"/>
        <end position="772"/>
    </location>
</feature>
<comment type="subcellular location">
    <subcellularLocation>
        <location evidence="1">Cell membrane</location>
        <topology evidence="1">Multi-pass membrane protein</topology>
    </subcellularLocation>
    <subcellularLocation>
        <location evidence="10">Membrane</location>
        <topology evidence="10">Multi-pass membrane protein</topology>
    </subcellularLocation>
</comment>
<sequence length="2326" mass="273878">MAEPLLFIITRIFLPLTLILVSLVRPVGLSYFYLLTFFLSPWLLQSNSLKQRTFLNVFIIFLCVLSTFGIVGHIIFNLINLFFVDLSSKNSFSFILRQFGFLYFKGLSFVSIAHWILPDIIVLLNTIVFFIFSEIKYKREKRVIQNDDDVFYKKSKELKGALKVAEINRVLIIVYIRSVLKTSLIFSLIVLYFAATLRPSLPGSLYFCMFIIAGSYWALFRQRKMYYSVIFMIVALLVHITCIFAYQLPVLQNTINCDKLWTRLMGMEVLIRLNKDNRNGKILELNPKLNLDSYLSPIALMLAYFATTLSLINRSQYEISFNTIRMNLGPKSNSIYDNIQPSNEENEEISIFTEPSMLEQFFYIVYELSSFVYKNSYILLNIIMMIWSIVYHSWLTFVLLIWANILWMIPNQRRSMMRSSLFVVFYSQILLLAQYIYGMNLYESELPTKVTSCGLNLEQIGFVHPQSKDSLPWIPLTVKTVFLFVFWVTSRQYFREISLDRQQSDLLQQIFATHRSRSEHLLSKKSQTPQIFIYILKSTSHFITRIWMWLLIFLIFLCAMIDRTMTGIRICYMSLFLLFLMVFQMSLQLWIRFLYGYWIFLIFYAMTILTAIYTYQFDHFDYYWEKFLKVHSTLQCDIGLRRYQTKDLFLHLLIPTLTVIFTVVQLHYFHRRFVESVRRPRSTEGQNFHLAPNAETRASQKTLDIHRQSWKVFFDAGYENVRAKGRQLFNPGKIVAWKFLEMHMIKTVTLASFYCAISEICFLNLFLVILSLLGICGNRFLRRVIFRAVTFWISLLVLMKMIYQIKYLDQSHYNFKCGNVTVNFAEWMGLRKTGTVFGVHLRYISSYIIYMILTSLHAVVKLRDHLIRYSTHKQKDTKLLFPDITRQDAERDFPGLLKYVLNYGYFKFGFEITMIGLMSTIAHRRDLFALTYLIWLVLLLCLSRFRCARIWEMLQLYFVLSIFVQYVYLLNFPPNLCNVISYNSLWSISGSKNYTNRSNIMFDYIVLLLISRQRKSFRVEMRHINDLSYRGGVNTNVVHNIAKLGHVYFENPTHDFCTYVRNYADVLKTAIFFSFFWITLAIVFLGGVCSTDILSLGYIIFALIFLLQGSEIYLQNIHFIICRWNCLIAFNIFNIIVKVAIIVLEGTINLEHKSILSIVFNVMHQTAPCENIMDGKFFEINEISEKKYCYGPSDMIFKNTLVWHAIIFSFVVFQYRIFGSYYFCHVIMDTQANTILASRGAAIIENLHYKQIYDRRKNEQSVLERVKMKMERIRITNRRHQKQATGLDFQPHKPPSSIIHVHYRAEEKSKLKTLNNEFLTTIKQAERDTYFSRSLKPRRRDLSLHPHAVRTGDYYMFNELDDDDDLDVYEEYDFLEKEDVRARQMRQSLRSRASNYNRSKSFLNDENSDTDTKKLETHPVIILTSELIVLLTFRLNRLSKNFRFVHKMLSAEKKKLQNISIMNRLGLSNTAAMFKFLNKSLNNKVIKEAGSYYVSQDNDFTTLDHNDFVQMLIALWYALIANTETICYLVVFLNQAANSSVISLPMPFLVLCWGALTLPRPSKTFWVTLITYNLTMIFVKSIMHQRVLLDQQLVSRSNSLSFELIMKRGRAVYDLLLLVVLFWHQYMLKKQGIWTIQRTNSELLLLEKKRNHYKRSFSKERPENIRKLLREEGGGEQVKAVRPNAIEFKREMDDILLPALENKYVYQNIESEYYRKAMQGLANKGGLLSGFRKFFLALRHKSRLSTDVYTLLFLCDFISFFILLFGFPKFVYRYKYSTSVLETYIQGNKVPFTFLLMLIVQFITIVTERAIYLRKALIYKIFFHFISVLGIHIWMFFLVPYITSHSFGETAPVLFYLIKCLHMLLSAYQIRCGYPKRILGNVFTKGYSLANYIAFKIYMEIPFLYILRTMLDWVCIDTTLTVMEWIKMEDIFQSVFIVRCYRQMDTDFPVLRGEPKALYSKLLIGGTIILILIALIWSPLFLFALVGTVGKPNIPQKADITVKINHYEPIYVSQSNSDILQFSNSDFQKLTNHIILDNYASDSMMLYDAVDVTAIKFYENSISLWNMPPPDKERLLHDLSNGETLDIHLTLTLKCNLTPEAVIYETTYTLTENKVHTRDKLIRLMSNNFSNEKVIIPNILPKFITVQRQQANAKFIKDYDGKFNRPIILTKIGKSQVYWWEMNDYCNDRFYTEILSALPLSNCENGVVLYVFNDKSFPSAMSFLEKTGIIGLYTTFVYVVSRIIRSLIANNHRRIMFEDLPYVDRVLKLCTDIYLVRETQEYRLEEDLYGKLIFLYRSPETLIKWTRFKEDISETASNSQLSIQRN</sequence>
<feature type="transmembrane region" description="Helical" evidence="10">
    <location>
        <begin position="1792"/>
        <end position="1812"/>
    </location>
</feature>
<evidence type="ECO:0000256" key="5">
    <source>
        <dbReference type="ARBA" id="ARBA00022692"/>
    </source>
</evidence>
<feature type="transmembrane region" description="Helical" evidence="10">
    <location>
        <begin position="1821"/>
        <end position="1841"/>
    </location>
</feature>
<dbReference type="GO" id="GO:0005261">
    <property type="term" value="F:monoatomic cation channel activity"/>
    <property type="evidence" value="ECO:0000318"/>
    <property type="project" value="GO_Central"/>
</dbReference>
<reference evidence="16 18" key="1">
    <citation type="journal article" date="2000" name="Science">
        <title>The genome sequence of Drosophila melanogaster.</title>
        <authorList>
            <person name="Adams M.D."/>
            <person name="Celniker S.E."/>
            <person name="Holt R.A."/>
            <person name="Evans C.A."/>
            <person name="Gocayne J.D."/>
            <person name="Amanatides P.G."/>
            <person name="Scherer S.E."/>
            <person name="Li P.W."/>
            <person name="Hoskins R.A."/>
            <person name="Galle R.F."/>
            <person name="George R.A."/>
            <person name="Lewis S.E."/>
            <person name="Richards S."/>
            <person name="Ashburner M."/>
            <person name="Henderson S.N."/>
            <person name="Sutton G.G."/>
            <person name="Wortman J.R."/>
            <person name="Yandell M.D."/>
            <person name="Zhang Q."/>
            <person name="Chen L.X."/>
            <person name="Brandon R.C."/>
            <person name="Rogers Y.H."/>
            <person name="Blazej R.G."/>
            <person name="Champe M."/>
            <person name="Pfeiffer B.D."/>
            <person name="Wan K.H."/>
            <person name="Doyle C."/>
            <person name="Baxter E.G."/>
            <person name="Helt G."/>
            <person name="Nelson C.R."/>
            <person name="Gabor G.L."/>
            <person name="Abril J.F."/>
            <person name="Agbayani A."/>
            <person name="An H.J."/>
            <person name="Andrews-Pfannkoch C."/>
            <person name="Baldwin D."/>
            <person name="Ballew R.M."/>
            <person name="Basu A."/>
            <person name="Baxendale J."/>
            <person name="Bayraktaroglu L."/>
            <person name="Beasley E.M."/>
            <person name="Beeson K.Y."/>
            <person name="Benos P.V."/>
            <person name="Berman B.P."/>
            <person name="Bhandari D."/>
            <person name="Bolshakov S."/>
            <person name="Borkova D."/>
            <person name="Botchan M.R."/>
            <person name="Bouck J."/>
            <person name="Brokstein P."/>
            <person name="Brottier P."/>
            <person name="Burtis K.C."/>
            <person name="Busam D.A."/>
            <person name="Butler H."/>
            <person name="Cadieu E."/>
            <person name="Center A."/>
            <person name="Chandra I."/>
            <person name="Cherry J.M."/>
            <person name="Cawley S."/>
            <person name="Dahlke C."/>
            <person name="Davenport L.B."/>
            <person name="Davies P."/>
            <person name="de Pablos B."/>
            <person name="Delcher A."/>
            <person name="Deng Z."/>
            <person name="Mays A.D."/>
            <person name="Dew I."/>
            <person name="Dietz S.M."/>
            <person name="Dodson K."/>
            <person name="Doup L.E."/>
            <person name="Downes M."/>
            <person name="Dugan-Rocha S."/>
            <person name="Dunkov B.C."/>
            <person name="Dunn P."/>
            <person name="Durbin K.J."/>
            <person name="Evangelista C.C."/>
            <person name="Ferraz C."/>
            <person name="Ferriera S."/>
            <person name="Fleischmann W."/>
            <person name="Fosler C."/>
            <person name="Gabrielian A.E."/>
            <person name="Garg N.S."/>
            <person name="Gelbart W.M."/>
            <person name="Glasser K."/>
            <person name="Glodek A."/>
            <person name="Gong F."/>
            <person name="Gorrell J.H."/>
            <person name="Gu Z."/>
            <person name="Guan P."/>
            <person name="Harris M."/>
            <person name="Harris N.L."/>
            <person name="Harvey D."/>
            <person name="Heiman T.J."/>
            <person name="Hernandez J.R."/>
            <person name="Houck J."/>
            <person name="Hostin D."/>
            <person name="Houston K.A."/>
            <person name="Howland T.J."/>
            <person name="Wei M.H."/>
            <person name="Ibegwam C."/>
            <person name="Jalali M."/>
            <person name="Kalush F."/>
            <person name="Karpen G.H."/>
            <person name="Ke Z."/>
            <person name="Kennison J.A."/>
            <person name="Ketchum K.A."/>
            <person name="Kimmel B.E."/>
            <person name="Kodira C.D."/>
            <person name="Kraft C."/>
            <person name="Kravitz S."/>
            <person name="Kulp D."/>
            <person name="Lai Z."/>
            <person name="Lasko P."/>
            <person name="Lei Y."/>
            <person name="Levitsky A.A."/>
            <person name="Li J."/>
            <person name="Li Z."/>
            <person name="Liang Y."/>
            <person name="Lin X."/>
            <person name="Liu X."/>
            <person name="Mattei B."/>
            <person name="McIntosh T.C."/>
            <person name="McLeod M.P."/>
            <person name="McPherson D."/>
            <person name="Merkulov G."/>
            <person name="Milshina N.V."/>
            <person name="Mobarry C."/>
            <person name="Morris J."/>
            <person name="Moshrefi A."/>
            <person name="Mount S.M."/>
            <person name="Moy M."/>
            <person name="Murphy B."/>
            <person name="Murphy L."/>
            <person name="Muzny D.M."/>
            <person name="Nelson D.L."/>
            <person name="Nelson D.R."/>
            <person name="Nelson K.A."/>
            <person name="Nixon K."/>
            <person name="Nusskern D.R."/>
            <person name="Pacleb J.M."/>
            <person name="Palazzolo M."/>
            <person name="Pittman G.S."/>
            <person name="Pan S."/>
            <person name="Pollard J."/>
            <person name="Puri V."/>
            <person name="Reese M.G."/>
            <person name="Reinert K."/>
            <person name="Remington K."/>
            <person name="Saunders R.D."/>
            <person name="Scheeler F."/>
            <person name="Shen H."/>
            <person name="Shue B.C."/>
            <person name="Siden-Kiamos I."/>
            <person name="Simpson M."/>
            <person name="Skupski M.P."/>
            <person name="Smith T."/>
            <person name="Spier E."/>
            <person name="Spradling A.C."/>
            <person name="Stapleton M."/>
            <person name="Strong R."/>
            <person name="Sun E."/>
            <person name="Svirskas R."/>
            <person name="Tector C."/>
            <person name="Turner R."/>
            <person name="Venter E."/>
            <person name="Wang A.H."/>
            <person name="Wang X."/>
            <person name="Wang Z.Y."/>
            <person name="Wassarman D.A."/>
            <person name="Weinstock G.M."/>
            <person name="Weissenbach J."/>
            <person name="Williams S.M."/>
            <person name="WoodageT"/>
            <person name="Worley K.C."/>
            <person name="Wu D."/>
            <person name="Yang S."/>
            <person name="Yao Q.A."/>
            <person name="Ye J."/>
            <person name="Yeh R.F."/>
            <person name="Zaveri J.S."/>
            <person name="Zhan M."/>
            <person name="Zhang G."/>
            <person name="Zhao Q."/>
            <person name="Zheng L."/>
            <person name="Zheng X.H."/>
            <person name="Zhong F.N."/>
            <person name="Zhong W."/>
            <person name="Zhou X."/>
            <person name="Zhu S."/>
            <person name="Zhu X."/>
            <person name="Smith H.O."/>
            <person name="Gibbs R.A."/>
            <person name="Myers E.W."/>
            <person name="Rubin G.M."/>
            <person name="Venter J.C."/>
        </authorList>
    </citation>
    <scope>NUCLEOTIDE SEQUENCE [LARGE SCALE GENOMIC DNA]</scope>
    <source>
        <strain evidence="18">Berkeley</strain>
    </source>
</reference>
<evidence type="ECO:0000256" key="1">
    <source>
        <dbReference type="ARBA" id="ARBA00004651"/>
    </source>
</evidence>
<dbReference type="GO" id="GO:0042391">
    <property type="term" value="P:regulation of membrane potential"/>
    <property type="evidence" value="ECO:0000318"/>
    <property type="project" value="GO_Central"/>
</dbReference>
<feature type="transmembrane region" description="Helical" evidence="10">
    <location>
        <begin position="1611"/>
        <end position="1628"/>
    </location>
</feature>
<reference evidence="16 18" key="7">
    <citation type="journal article" date="2007" name="Science">
        <title>The Release 5.1 annotation of Drosophila melanogaster heterochromatin.</title>
        <authorList>
            <person name="Smith C.D."/>
            <person name="Shu S."/>
            <person name="Mungall C.J."/>
            <person name="Karpen G.H."/>
        </authorList>
    </citation>
    <scope>NUCLEOTIDE SEQUENCE [LARGE SCALE GENOMIC DNA]</scope>
    <source>
        <strain evidence="18">Berkeley</strain>
    </source>
</reference>
<reference evidence="16 18" key="4">
    <citation type="journal article" date="2002" name="Genome Biol.">
        <title>The transposable elements of the Drosophila melanogaster euchromatin: a genomics perspective.</title>
        <authorList>
            <person name="Kaminker J.S."/>
            <person name="Bergman C.M."/>
            <person name="Kronmiller B."/>
            <person name="Carlson J."/>
            <person name="Svirskas R."/>
            <person name="Patel S."/>
            <person name="Frise E."/>
            <person name="Wheeler D.A."/>
            <person name="Lewis S.E."/>
            <person name="Rubin G.M."/>
            <person name="Ashburner M."/>
            <person name="Celniker S.E."/>
        </authorList>
    </citation>
    <scope>NUCLEOTIDE SEQUENCE [LARGE SCALE GENOMIC DNA]</scope>
    <source>
        <strain evidence="18">Berkeley</strain>
    </source>
</reference>
<feature type="domain" description="Piezo TM25-28" evidence="12">
    <location>
        <begin position="1051"/>
        <end position="1368"/>
    </location>
</feature>
<dbReference type="SMR" id="A0A126GUQ2"/>
<feature type="transmembrane region" description="Helical" evidence="10">
    <location>
        <begin position="1853"/>
        <end position="1870"/>
    </location>
</feature>
<keyword evidence="7" id="KW-0406">Ion transport</keyword>
<evidence type="ECO:0000259" key="11">
    <source>
        <dbReference type="Pfam" id="PF12166"/>
    </source>
</evidence>
<comment type="caution">
    <text evidence="10">Lacks conserved residue(s) required for the propagation of feature annotation.</text>
</comment>
<keyword evidence="9 10" id="KW-0407">Ion channel</keyword>
<feature type="transmembrane region" description="Helical" evidence="10">
    <location>
        <begin position="1201"/>
        <end position="1218"/>
    </location>
</feature>
<feature type="transmembrane region" description="Helical" evidence="10">
    <location>
        <begin position="1093"/>
        <end position="1114"/>
    </location>
</feature>
<dbReference type="Pfam" id="PF24871">
    <property type="entry name" value="Piezo_TM1-24"/>
    <property type="match status" value="2"/>
</dbReference>
<dbReference type="CTD" id="26067051"/>
<dbReference type="FunCoup" id="A0A126GUQ2">
    <property type="interactions" value="53"/>
</dbReference>
<reference evidence="16 18" key="3">
    <citation type="journal article" date="2002" name="Genome Biol.">
        <title>Annotation of the Drosophila melanogaster euchromatic genome: a systematic review.</title>
        <authorList>
            <person name="Misra S."/>
            <person name="Crosby M.A."/>
            <person name="Mungall C.J."/>
            <person name="Matthews B.B."/>
            <person name="Campbell K.S."/>
            <person name="Hradecky P."/>
            <person name="Huang Y."/>
            <person name="Kaminker J.S."/>
            <person name="Millburn G.H."/>
            <person name="Prochnik S.E."/>
            <person name="Smith C.D."/>
            <person name="Tupy J.L."/>
            <person name="Whitfied E.J."/>
            <person name="Bayraktaroglu L."/>
            <person name="Berman B.P."/>
            <person name="Bettencourt B.R."/>
            <person name="Celniker S.E."/>
            <person name="de Grey A.D."/>
            <person name="Drysdale R.A."/>
            <person name="Harris N.L."/>
            <person name="Richter J."/>
            <person name="Russo S."/>
            <person name="Schroeder A.J."/>
            <person name="Shu S.Q."/>
            <person name="Stapleton M."/>
            <person name="Yamada C."/>
            <person name="Ashburner M."/>
            <person name="Gelbart W.M."/>
            <person name="Rubin G.M."/>
            <person name="Lewis S.E."/>
        </authorList>
    </citation>
    <scope>GENOME REANNOTATION</scope>
    <source>
        <strain evidence="18">Berkeley</strain>
    </source>
</reference>
<dbReference type="OMA" id="KSCWLIQ"/>
<evidence type="ECO:0000256" key="7">
    <source>
        <dbReference type="ARBA" id="ARBA00023065"/>
    </source>
</evidence>
<dbReference type="Bgee" id="FBgn0267430">
    <property type="expression patterns" value="Expressed in spermatocyte in testis and 12 other cell types or tissues"/>
</dbReference>
<keyword evidence="8 10" id="KW-0472">Membrane</keyword>
<reference evidence="16 18" key="11">
    <citation type="journal article" date="2015" name="Genome Res.">
        <title>The Release 6 reference sequence of the Drosophila melanogaster genome.</title>
        <authorList>
            <person name="Hoskins R.A."/>
            <person name="Carlson J.W."/>
            <person name="Wan K.H."/>
            <person name="Park S."/>
            <person name="Mendez I."/>
            <person name="Galle S.E."/>
            <person name="Booth B.W."/>
            <person name="Pfeiffer B.D."/>
            <person name="George R.A."/>
            <person name="Svirskas R."/>
            <person name="Krzywinski M."/>
            <person name="Schein J."/>
            <person name="Accardo M.C."/>
            <person name="Damia E."/>
            <person name="Messina G."/>
            <person name="Mendez-Lago M."/>
            <person name="de Pablos B."/>
            <person name="Demakova O.V."/>
            <person name="Andreyeva E.N."/>
            <person name="Boldyreva L.V."/>
            <person name="Marra M."/>
            <person name="Carvalho A.B."/>
            <person name="Dimitri P."/>
            <person name="Villasante A."/>
            <person name="Zhimulev I.F."/>
            <person name="Rubin G.M."/>
            <person name="Karpen G.H."/>
            <person name="Celniker S.E."/>
        </authorList>
    </citation>
    <scope>NUCLEOTIDE SEQUENCE [LARGE SCALE GENOMIC DNA]</scope>
    <source>
        <strain evidence="18">Berkeley</strain>
    </source>
</reference>
<feature type="transmembrane region" description="Helical" evidence="10">
    <location>
        <begin position="594"/>
        <end position="615"/>
    </location>
</feature>
<feature type="transmembrane region" description="Helical" evidence="10">
    <location>
        <begin position="421"/>
        <end position="437"/>
    </location>
</feature>
<feature type="transmembrane region" description="Helical" evidence="10">
    <location>
        <begin position="1748"/>
        <end position="1772"/>
    </location>
</feature>
<feature type="transmembrane region" description="Helical" evidence="10">
    <location>
        <begin position="567"/>
        <end position="587"/>
    </location>
</feature>
<dbReference type="GO" id="GO:0005886">
    <property type="term" value="C:plasma membrane"/>
    <property type="evidence" value="ECO:0000250"/>
    <property type="project" value="FlyBase"/>
</dbReference>
<dbReference type="InterPro" id="IPR031805">
    <property type="entry name" value="Piezo_TM25-28"/>
</dbReference>
<gene>
    <name evidence="16 17" type="primary">Pzl</name>
    <name evidence="16" type="synonym">CG40188</name>
    <name evidence="16" type="synonym">CG40232</name>
    <name evidence="16" type="synonym">CG40249</name>
    <name evidence="16" type="synonym">CG40328</name>
    <name evidence="16" type="synonym">CG41056</name>
    <name evidence="16" type="synonym">CG41238</name>
    <name evidence="16" type="synonym">CG41369</name>
    <name evidence="16" type="synonym">CG42617</name>
    <name evidence="16" type="synonym">CG42618</name>
    <name evidence="16" type="synonym">CR41056</name>
    <name evidence="16" type="synonym">Dmel\CG45783</name>
    <name evidence="16" type="synonym">pzl</name>
    <name evidence="16 17" type="ORF">CG45783</name>
    <name evidence="16" type="ORF">Dmel_CG45783</name>
</gene>
<feature type="transmembrane region" description="Helical" evidence="10">
    <location>
        <begin position="201"/>
        <end position="219"/>
    </location>
</feature>
<feature type="non-terminal residue" evidence="16">
    <location>
        <position position="1"/>
    </location>
</feature>
<dbReference type="Proteomes" id="UP000000803">
    <property type="component" value="Chromosome 3R"/>
</dbReference>
<accession>A0A126GUQ2</accession>
<feature type="transmembrane region" description="Helical" evidence="10">
    <location>
        <begin position="648"/>
        <end position="669"/>
    </location>
</feature>
<protein>
    <recommendedName>
        <fullName evidence="10">Piezo-type mechanosensitive ion channel component</fullName>
    </recommendedName>
</protein>
<comment type="similarity">
    <text evidence="2 10">Belongs to the PIEZO (TC 1.A.75) family.</text>
</comment>
<feature type="domain" description="Piezo transmembrane helical unit" evidence="13">
    <location>
        <begin position="1521"/>
        <end position="1635"/>
    </location>
</feature>
<dbReference type="Pfam" id="PF24874">
    <property type="entry name" value="Piezo_THU9_anchor"/>
    <property type="match status" value="1"/>
</dbReference>
<feature type="transmembrane region" description="Helical" evidence="10">
    <location>
        <begin position="1565"/>
        <end position="1583"/>
    </location>
</feature>
<evidence type="ECO:0000256" key="9">
    <source>
        <dbReference type="ARBA" id="ARBA00023303"/>
    </source>
</evidence>
<dbReference type="EMBL" id="AE014297">
    <property type="protein sequence ID" value="ALI30524.1"/>
    <property type="molecule type" value="Genomic_DNA"/>
</dbReference>
<dbReference type="InParanoid" id="A0A126GUQ2"/>
<dbReference type="KEGG" id="dme:Dmel_CG45783"/>
<reference evidence="16 18" key="5">
    <citation type="journal article" date="2002" name="Genome Biol.">
        <title>Heterochromatic sequences in a Drosophila whole-genome shotgun assembly.</title>
        <authorList>
            <person name="Hoskins R.A."/>
            <person name="Smith C.D."/>
            <person name="Carlson J.W."/>
            <person name="Carvalho A.B."/>
            <person name="Halpern A."/>
            <person name="Kaminker J.S."/>
            <person name="Kennedy C."/>
            <person name="Mungall C.J."/>
            <person name="Sullivan B.A."/>
            <person name="Sutton G.G."/>
            <person name="Yasuhara J.C."/>
            <person name="Wakimoto B.T."/>
            <person name="Myers E.W."/>
            <person name="Celniker S.E."/>
            <person name="Rubin G.M."/>
            <person name="Karpen G.H."/>
        </authorList>
    </citation>
    <scope>NUCLEOTIDE SEQUENCE [LARGE SCALE GENOMIC DNA]</scope>
    <source>
        <strain evidence="18">Berkeley</strain>
    </source>
</reference>
<dbReference type="GO" id="GO:0050982">
    <property type="term" value="P:detection of mechanical stimulus"/>
    <property type="evidence" value="ECO:0000318"/>
    <property type="project" value="GO_Central"/>
</dbReference>
<dbReference type="VEuPathDB" id="VectorBase:FBgn0267430"/>
<feature type="transmembrane region" description="Helical" evidence="10">
    <location>
        <begin position="12"/>
        <end position="34"/>
    </location>
</feature>
<dbReference type="PANTHER" id="PTHR13167">
    <property type="entry name" value="PIEZO-TYPE MECHANOSENSITIVE ION CHANNEL COMPONENT"/>
    <property type="match status" value="1"/>
</dbReference>
<feature type="transmembrane region" description="Helical" evidence="10">
    <location>
        <begin position="103"/>
        <end position="132"/>
    </location>
</feature>
<dbReference type="AGR" id="FB:FBgn0267430"/>
<dbReference type="PANTHER" id="PTHR13167:SF25">
    <property type="entry name" value="PIEZO-TYPE MECHANOSENSITIVE ION CHANNEL COMPONENT"/>
    <property type="match status" value="1"/>
</dbReference>
<feature type="domain" description="Piezo TM1-24" evidence="14">
    <location>
        <begin position="360"/>
        <end position="674"/>
    </location>
</feature>
<evidence type="ECO:0000256" key="6">
    <source>
        <dbReference type="ARBA" id="ARBA00022989"/>
    </source>
</evidence>
<evidence type="ECO:0000256" key="2">
    <source>
        <dbReference type="ARBA" id="ARBA00007821"/>
    </source>
</evidence>
<dbReference type="GO" id="GO:0008381">
    <property type="term" value="F:mechanosensitive monoatomic ion channel activity"/>
    <property type="evidence" value="ECO:0000250"/>
    <property type="project" value="FlyBase"/>
</dbReference>
<evidence type="ECO:0000256" key="4">
    <source>
        <dbReference type="ARBA" id="ARBA00022475"/>
    </source>
</evidence>
<dbReference type="FlyBase" id="FBgn0267430">
    <property type="gene designation" value="Pzl"/>
</dbReference>
<feature type="transmembrane region" description="Helical" evidence="10">
    <location>
        <begin position="542"/>
        <end position="561"/>
    </location>
</feature>
<feature type="transmembrane region" description="Helical" evidence="10">
    <location>
        <begin position="471"/>
        <end position="489"/>
    </location>
</feature>
<feature type="domain" description="Piezo TM1-24" evidence="14">
    <location>
        <begin position="25"/>
        <end position="319"/>
    </location>
</feature>
<reference evidence="16 18" key="8">
    <citation type="journal article" date="2007" name="Science">
        <title>Sequence finishing and mapping of Drosophila melanogaster heterochromatin.</title>
        <authorList>
            <person name="Hoskins R.A."/>
            <person name="Carlson J.W."/>
            <person name="Kennedy C."/>
            <person name="Acevedo D."/>
            <person name="Evans-Holm M."/>
            <person name="Frise E."/>
            <person name="Wan K.H."/>
            <person name="Park S."/>
            <person name="Mendez-Lago M."/>
            <person name="Rossi F."/>
            <person name="Villasante A."/>
            <person name="Dimitri P."/>
            <person name="Karpen G.H."/>
            <person name="Celniker S.E."/>
        </authorList>
    </citation>
    <scope>NUCLEOTIDE SEQUENCE [LARGE SCALE GENOMIC DNA]</scope>
    <source>
        <strain evidence="18">Berkeley</strain>
    </source>
</reference>
<feature type="transmembrane region" description="Helical" evidence="10">
    <location>
        <begin position="1126"/>
        <end position="1144"/>
    </location>
</feature>
<reference evidence="16 18" key="6">
    <citation type="journal article" date="2005" name="PLoS Comput. Biol.">
        <title>Combined evidence annotation of transposable elements in genome sequences.</title>
        <authorList>
            <person name="Quesneville H."/>
            <person name="Bergman C.M."/>
            <person name="Andrieu O."/>
            <person name="Autard D."/>
            <person name="Nouaud D."/>
            <person name="Ashburner M."/>
            <person name="Anxolabehere D."/>
        </authorList>
    </citation>
    <scope>NUCLEOTIDE SEQUENCE [LARGE SCALE GENOMIC DNA]</scope>
    <source>
        <strain evidence="18">Berkeley</strain>
    </source>
</reference>
<reference evidence="16 18" key="9">
    <citation type="journal article" date="2015" name="G3 (Bethesda)">
        <title>Gene Model Annotations for Drosophila melanogaster: Impact of High-Throughput Data.</title>
        <authorList>
            <consortium name="FlyBase Consortium"/>
            <person name="Matthews B.B."/>
            <person name="Dos Santos G."/>
            <person name="Crosby M.A."/>
            <person name="Emmert D.B."/>
            <person name="St Pierre S.E."/>
            <person name="Gramates L.S."/>
            <person name="Zhou P."/>
            <person name="Schroeder A.J."/>
            <person name="Falls K."/>
            <person name="Strelets V."/>
            <person name="Russo S.M."/>
            <person name="Gelbart W.M."/>
            <person name="null"/>
        </authorList>
    </citation>
    <scope>NUCLEOTIDE SEQUENCE [LARGE SCALE GENOMIC DNA]</scope>
    <source>
        <strain evidence="18">Berkeley</strain>
    </source>
</reference>
<dbReference type="BioGRID-ORCS" id="26067051">
    <property type="hits" value="0 hits in 3 CRISPR screens"/>
</dbReference>
<dbReference type="GeneID" id="26067051"/>
<feature type="transmembrane region" description="Helical" evidence="10">
    <location>
        <begin position="957"/>
        <end position="974"/>
    </location>
</feature>
<feature type="transmembrane region" description="Helical" evidence="10">
    <location>
        <begin position="1962"/>
        <end position="1986"/>
    </location>
</feature>
<feature type="transmembrane region" description="Helical" evidence="10">
    <location>
        <begin position="841"/>
        <end position="860"/>
    </location>
</feature>
<dbReference type="GO" id="GO:0071260">
    <property type="term" value="P:cellular response to mechanical stimulus"/>
    <property type="evidence" value="ECO:0000318"/>
    <property type="project" value="GO_Central"/>
</dbReference>
<reference evidence="16 18" key="2">
    <citation type="journal article" date="2002" name="Genome Biol.">
        <title>Finishing a whole-genome shotgun: release 3 of the Drosophila melanogaster euchromatic genome sequence.</title>
        <authorList>
            <person name="Celniker S.E."/>
            <person name="Wheeler D.A."/>
            <person name="Kronmiller B."/>
            <person name="Carlson J.W."/>
            <person name="Halpern A."/>
            <person name="Patel S."/>
            <person name="Adams M."/>
            <person name="Champe M."/>
            <person name="Dugan S.P."/>
            <person name="Frise E."/>
            <person name="Hodgson A."/>
            <person name="George R.A."/>
            <person name="Hoskins R.A."/>
            <person name="Laverty T."/>
            <person name="Muzny D.M."/>
            <person name="Nelson C.R."/>
            <person name="Pacleb J.M."/>
            <person name="Park S."/>
            <person name="Pfeiffer B.D."/>
            <person name="Richards S."/>
            <person name="Sodergren E.J."/>
            <person name="Svirskas R."/>
            <person name="Tabor P.E."/>
            <person name="Wan K."/>
            <person name="Stapleton M."/>
            <person name="Sutton G.G."/>
            <person name="Venter C."/>
            <person name="Weinstock G."/>
            <person name="Scherer S.E."/>
            <person name="Myers E.W."/>
            <person name="Gibbs R.A."/>
            <person name="Rubin G.M."/>
        </authorList>
    </citation>
    <scope>NUCLEOTIDE SEQUENCE [LARGE SCALE GENOMIC DNA]</scope>
    <source>
        <strain evidence="18">Berkeley</strain>
    </source>
</reference>
<feature type="transmembrane region" description="Helical" evidence="10">
    <location>
        <begin position="294"/>
        <end position="312"/>
    </location>
</feature>
<evidence type="ECO:0000256" key="10">
    <source>
        <dbReference type="RuleBase" id="RU362023"/>
    </source>
</evidence>
<proteinExistence type="inferred from homology"/>
<dbReference type="InterPro" id="IPR031334">
    <property type="entry name" value="Piezo_cap_dom"/>
</dbReference>
<feature type="transmembrane region" description="Helical" evidence="10">
    <location>
        <begin position="226"/>
        <end position="246"/>
    </location>
</feature>
<evidence type="ECO:0000259" key="15">
    <source>
        <dbReference type="Pfam" id="PF24874"/>
    </source>
</evidence>
<dbReference type="AlphaFoldDB" id="A0A126GUQ2"/>
<feature type="transmembrane region" description="Helical" evidence="10">
    <location>
        <begin position="389"/>
        <end position="409"/>
    </location>
</feature>
<feature type="transmembrane region" description="Helical" evidence="10">
    <location>
        <begin position="54"/>
        <end position="83"/>
    </location>
</feature>
<evidence type="ECO:0000313" key="18">
    <source>
        <dbReference type="Proteomes" id="UP000000803"/>
    </source>
</evidence>
<dbReference type="InterPro" id="IPR056770">
    <property type="entry name" value="Piezo_THU9_anchor"/>
</dbReference>
<dbReference type="Pfam" id="PF15917">
    <property type="entry name" value="Piezo_TM25-28"/>
    <property type="match status" value="1"/>
</dbReference>
<feature type="transmembrane region" description="Helical" evidence="10">
    <location>
        <begin position="784"/>
        <end position="803"/>
    </location>
</feature>
<feature type="transmembrane region" description="Helical" evidence="10">
    <location>
        <begin position="1514"/>
        <end position="1533"/>
    </location>
</feature>
<evidence type="ECO:0000256" key="3">
    <source>
        <dbReference type="ARBA" id="ARBA00022448"/>
    </source>
</evidence>
<evidence type="ECO:0000259" key="12">
    <source>
        <dbReference type="Pfam" id="PF15917"/>
    </source>
</evidence>
<keyword evidence="18" id="KW-1185">Reference proteome</keyword>
<feature type="transmembrane region" description="Helical" evidence="10">
    <location>
        <begin position="1539"/>
        <end position="1558"/>
    </location>
</feature>